<dbReference type="RefSeq" id="WP_152806773.1">
    <property type="nucleotide sequence ID" value="NZ_WHNX01000049.1"/>
</dbReference>
<dbReference type="AlphaFoldDB" id="A0A6A7KDK5"/>
<sequence>MNRYSYSDSTNCYDNSKKCYDNSKDCYDNRNKFNSKCHSCPKYIPVPIPGPAGPPGAAGPVGPVGPAGPPGPALALSGIQTQLTGAPATIIADGANVIFDTTINNPSPNIVYDNATGNFTINEPGNYLINWWIAVDGAGASIEVIFTVEVAGGPSISAASVPPNTSLQLSGDALISITTVPSTLSLVNNTGEDVFLANNIVQANMTII</sequence>
<evidence type="ECO:0000313" key="1">
    <source>
        <dbReference type="EMBL" id="MPW27237.1"/>
    </source>
</evidence>
<dbReference type="InterPro" id="IPR008983">
    <property type="entry name" value="Tumour_necrosis_fac-like_dom"/>
</dbReference>
<dbReference type="Gene3D" id="2.60.120.40">
    <property type="match status" value="1"/>
</dbReference>
<protein>
    <recommendedName>
        <fullName evidence="3">Collagen-like protein</fullName>
    </recommendedName>
</protein>
<proteinExistence type="predicted"/>
<reference evidence="1 2" key="1">
    <citation type="submission" date="2019-10" db="EMBL/GenBank/DDBJ databases">
        <title>Alkalibaculum tamaniensis sp.nov., a new alkaliphilic acetogen, isolated on methoxylated aromatics from a mud volcano.</title>
        <authorList>
            <person name="Khomyakova M.A."/>
            <person name="Merkel A.Y."/>
            <person name="Bonch-Osmolovskaya E.A."/>
            <person name="Slobodkin A.I."/>
        </authorList>
    </citation>
    <scope>NUCLEOTIDE SEQUENCE [LARGE SCALE GENOMIC DNA]</scope>
    <source>
        <strain evidence="1 2">M08DMB</strain>
    </source>
</reference>
<name>A0A6A7KDK5_9FIRM</name>
<accession>A0A6A7KDK5</accession>
<evidence type="ECO:0000313" key="2">
    <source>
        <dbReference type="Proteomes" id="UP000440004"/>
    </source>
</evidence>
<organism evidence="1 2">
    <name type="scientific">Alkalibaculum sporogenes</name>
    <dbReference type="NCBI Taxonomy" id="2655001"/>
    <lineage>
        <taxon>Bacteria</taxon>
        <taxon>Bacillati</taxon>
        <taxon>Bacillota</taxon>
        <taxon>Clostridia</taxon>
        <taxon>Eubacteriales</taxon>
        <taxon>Eubacteriaceae</taxon>
        <taxon>Alkalibaculum</taxon>
    </lineage>
</organism>
<dbReference type="Proteomes" id="UP000440004">
    <property type="component" value="Unassembled WGS sequence"/>
</dbReference>
<keyword evidence="2" id="KW-1185">Reference proteome</keyword>
<evidence type="ECO:0008006" key="3">
    <source>
        <dbReference type="Google" id="ProtNLM"/>
    </source>
</evidence>
<dbReference type="EMBL" id="WHNX01000049">
    <property type="protein sequence ID" value="MPW27237.1"/>
    <property type="molecule type" value="Genomic_DNA"/>
</dbReference>
<comment type="caution">
    <text evidence="1">The sequence shown here is derived from an EMBL/GenBank/DDBJ whole genome shotgun (WGS) entry which is preliminary data.</text>
</comment>
<dbReference type="SUPFAM" id="SSF49842">
    <property type="entry name" value="TNF-like"/>
    <property type="match status" value="1"/>
</dbReference>
<gene>
    <name evidence="1" type="ORF">GC105_15825</name>
</gene>